<proteinExistence type="predicted"/>
<protein>
    <submittedName>
        <fullName evidence="1">Uncharacterized protein</fullName>
    </submittedName>
</protein>
<dbReference type="AlphaFoldDB" id="A0A1V9FPR8"/>
<evidence type="ECO:0000313" key="1">
    <source>
        <dbReference type="EMBL" id="OQP60355.1"/>
    </source>
</evidence>
<comment type="caution">
    <text evidence="1">The sequence shown here is derived from an EMBL/GenBank/DDBJ whole genome shotgun (WGS) entry which is preliminary data.</text>
</comment>
<reference evidence="1 2" key="1">
    <citation type="submission" date="2016-03" db="EMBL/GenBank/DDBJ databases">
        <title>Niastella vici sp. nov., isolated from farmland soil.</title>
        <authorList>
            <person name="Chen L."/>
            <person name="Wang D."/>
            <person name="Yang S."/>
            <person name="Wang G."/>
        </authorList>
    </citation>
    <scope>NUCLEOTIDE SEQUENCE [LARGE SCALE GENOMIC DNA]</scope>
    <source>
        <strain evidence="1 2">DJ57</strain>
    </source>
</reference>
<name>A0A1V9FPR8_9BACT</name>
<dbReference type="EMBL" id="LVYD01000064">
    <property type="protein sequence ID" value="OQP60355.1"/>
    <property type="molecule type" value="Genomic_DNA"/>
</dbReference>
<organism evidence="1 2">
    <name type="scientific">Niastella vici</name>
    <dbReference type="NCBI Taxonomy" id="1703345"/>
    <lineage>
        <taxon>Bacteria</taxon>
        <taxon>Pseudomonadati</taxon>
        <taxon>Bacteroidota</taxon>
        <taxon>Chitinophagia</taxon>
        <taxon>Chitinophagales</taxon>
        <taxon>Chitinophagaceae</taxon>
        <taxon>Niastella</taxon>
    </lineage>
</organism>
<keyword evidence="2" id="KW-1185">Reference proteome</keyword>
<dbReference type="OrthoDB" id="9806994at2"/>
<dbReference type="Proteomes" id="UP000192796">
    <property type="component" value="Unassembled WGS sequence"/>
</dbReference>
<gene>
    <name evidence="1" type="ORF">A3860_33795</name>
</gene>
<accession>A0A1V9FPR8</accession>
<dbReference type="RefSeq" id="WP_081153297.1">
    <property type="nucleotide sequence ID" value="NZ_LVYD01000064.1"/>
</dbReference>
<evidence type="ECO:0000313" key="2">
    <source>
        <dbReference type="Proteomes" id="UP000192796"/>
    </source>
</evidence>
<sequence length="67" mass="8050">MQLPITGDKKIYRKHAASFVKHAVGTLAVYDSTKRYDFKPQKEENGRVYYWQSVLEEYRERRLKPKT</sequence>